<dbReference type="EMBL" id="BMAW01049652">
    <property type="protein sequence ID" value="GFS71594.1"/>
    <property type="molecule type" value="Genomic_DNA"/>
</dbReference>
<organism evidence="3 6">
    <name type="scientific">Nephila pilipes</name>
    <name type="common">Giant wood spider</name>
    <name type="synonym">Nephila maculata</name>
    <dbReference type="NCBI Taxonomy" id="299642"/>
    <lineage>
        <taxon>Eukaryota</taxon>
        <taxon>Metazoa</taxon>
        <taxon>Ecdysozoa</taxon>
        <taxon>Arthropoda</taxon>
        <taxon>Chelicerata</taxon>
        <taxon>Arachnida</taxon>
        <taxon>Araneae</taxon>
        <taxon>Araneomorphae</taxon>
        <taxon>Entelegynae</taxon>
        <taxon>Araneoidea</taxon>
        <taxon>Nephilidae</taxon>
        <taxon>Nephila</taxon>
    </lineage>
</organism>
<keyword evidence="1" id="KW-0732">Signal</keyword>
<name>A0A8X6NIK2_NEPPI</name>
<dbReference type="Gene3D" id="1.10.274.60">
    <property type="entry name" value="Spidroin, repetitive domain"/>
    <property type="match status" value="1"/>
</dbReference>
<protein>
    <submittedName>
        <fullName evidence="3">Uncharacterized protein</fullName>
    </submittedName>
</protein>
<dbReference type="EMBL" id="BMAW01024993">
    <property type="protein sequence ID" value="GFT90478.1"/>
    <property type="molecule type" value="Genomic_DNA"/>
</dbReference>
<reference evidence="3" key="1">
    <citation type="submission" date="2020-08" db="EMBL/GenBank/DDBJ databases">
        <title>Multicomponent nature underlies the extraordinary mechanical properties of spider dragline silk.</title>
        <authorList>
            <person name="Kono N."/>
            <person name="Nakamura H."/>
            <person name="Mori M."/>
            <person name="Yoshida Y."/>
            <person name="Ohtoshi R."/>
            <person name="Malay A.D."/>
            <person name="Moran D.A.P."/>
            <person name="Tomita M."/>
            <person name="Numata K."/>
            <person name="Arakawa K."/>
        </authorList>
    </citation>
    <scope>NUCLEOTIDE SEQUENCE</scope>
</reference>
<feature type="signal peptide" evidence="1">
    <location>
        <begin position="1"/>
        <end position="19"/>
    </location>
</feature>
<keyword evidence="6" id="KW-1185">Reference proteome</keyword>
<evidence type="ECO:0000313" key="6">
    <source>
        <dbReference type="Proteomes" id="UP000887013"/>
    </source>
</evidence>
<dbReference type="AlphaFoldDB" id="A0A8X6NIK2"/>
<gene>
    <name evidence="3" type="ORF">NPIL_20891</name>
    <name evidence="4" type="ORF">NPIL_244961</name>
    <name evidence="5" type="ORF">NPIL_259311</name>
    <name evidence="2" type="ORF">NPIL_28961</name>
</gene>
<evidence type="ECO:0000313" key="2">
    <source>
        <dbReference type="EMBL" id="GFS71594.1"/>
    </source>
</evidence>
<proteinExistence type="predicted"/>
<comment type="caution">
    <text evidence="3">The sequence shown here is derived from an EMBL/GenBank/DDBJ whole genome shotgun (WGS) entry which is preliminary data.</text>
</comment>
<evidence type="ECO:0000313" key="5">
    <source>
        <dbReference type="EMBL" id="GFT90478.1"/>
    </source>
</evidence>
<evidence type="ECO:0000313" key="4">
    <source>
        <dbReference type="EMBL" id="GFT56119.1"/>
    </source>
</evidence>
<dbReference type="OrthoDB" id="6435081at2759"/>
<feature type="chain" id="PRO_5036596937" evidence="1">
    <location>
        <begin position="20"/>
        <end position="195"/>
    </location>
</feature>
<dbReference type="EMBL" id="BMAW01017925">
    <property type="protein sequence ID" value="GFT56119.1"/>
    <property type="molecule type" value="Genomic_DNA"/>
</dbReference>
<sequence length="195" mass="21735">MQLVLFLVILHVSVDRSTAVTDETGDLNPRENIDESAVNAFVTAFTEAVRSSNILTQLFDWREEPEKEIAQAINRKVKYFLSAWGADNAEDIAASLTQYIPQNFSAHPLDTPVRANGYSMANYLVSEGILNTRNAPTLAKVYAKSFEHFACKTDIKIDAARDGFANFATSLTPLSLERGLKLAQKYEEAWRLVTS</sequence>
<evidence type="ECO:0000256" key="1">
    <source>
        <dbReference type="SAM" id="SignalP"/>
    </source>
</evidence>
<dbReference type="Proteomes" id="UP000887013">
    <property type="component" value="Unassembled WGS sequence"/>
</dbReference>
<dbReference type="EMBL" id="BMAW01104907">
    <property type="protein sequence ID" value="GFT16884.1"/>
    <property type="molecule type" value="Genomic_DNA"/>
</dbReference>
<evidence type="ECO:0000313" key="3">
    <source>
        <dbReference type="EMBL" id="GFT16884.1"/>
    </source>
</evidence>
<dbReference type="InterPro" id="IPR043070">
    <property type="entry name" value="Spidroin_repeat"/>
</dbReference>
<accession>A0A8X6NIK2</accession>